<name>A0A919JYX6_9ACTN</name>
<feature type="transmembrane region" description="Helical" evidence="1">
    <location>
        <begin position="44"/>
        <end position="67"/>
    </location>
</feature>
<keyword evidence="3" id="KW-1185">Reference proteome</keyword>
<evidence type="ECO:0000256" key="1">
    <source>
        <dbReference type="SAM" id="Phobius"/>
    </source>
</evidence>
<reference evidence="2" key="1">
    <citation type="submission" date="2021-01" db="EMBL/GenBank/DDBJ databases">
        <title>Whole genome shotgun sequence of Actinoplanes rishiriensis NBRC 108556.</title>
        <authorList>
            <person name="Komaki H."/>
            <person name="Tamura T."/>
        </authorList>
    </citation>
    <scope>NUCLEOTIDE SEQUENCE</scope>
    <source>
        <strain evidence="2">NBRC 108556</strain>
    </source>
</reference>
<dbReference type="AlphaFoldDB" id="A0A919JYX6"/>
<comment type="caution">
    <text evidence="2">The sequence shown here is derived from an EMBL/GenBank/DDBJ whole genome shotgun (WGS) entry which is preliminary data.</text>
</comment>
<keyword evidence="1" id="KW-0812">Transmembrane</keyword>
<evidence type="ECO:0000313" key="2">
    <source>
        <dbReference type="EMBL" id="GIE96092.1"/>
    </source>
</evidence>
<protein>
    <submittedName>
        <fullName evidence="2">Uncharacterized protein</fullName>
    </submittedName>
</protein>
<dbReference type="EMBL" id="BOMV01000039">
    <property type="protein sequence ID" value="GIE96092.1"/>
    <property type="molecule type" value="Genomic_DNA"/>
</dbReference>
<gene>
    <name evidence="2" type="ORF">Ari01nite_35570</name>
</gene>
<organism evidence="2 3">
    <name type="scientific">Paractinoplanes rishiriensis</name>
    <dbReference type="NCBI Taxonomy" id="1050105"/>
    <lineage>
        <taxon>Bacteria</taxon>
        <taxon>Bacillati</taxon>
        <taxon>Actinomycetota</taxon>
        <taxon>Actinomycetes</taxon>
        <taxon>Micromonosporales</taxon>
        <taxon>Micromonosporaceae</taxon>
        <taxon>Paractinoplanes</taxon>
    </lineage>
</organism>
<keyword evidence="1" id="KW-0472">Membrane</keyword>
<sequence>MLYGTPTRATHRATAGGGLALPLRSAGQHRVPARRREPQRTAHLVVQGLAAVIVLGLTTLIGSFIVADAQRALDATPPRAVAGGLDSRALDDDPLTLQEIFPDRRTLTAPAAPSTYRIGITHTDSDCRTATSGALGGLLAERGCSQVLRAAMSAPYGDYQVTAGVFNLADAAGAEDVDGRLRLLVETGDGNFATLPAADAAATQHVGWRAHGHYLLYCVITRPDGQLVSGDDPNAARITADLVDDYLGEIILQRRAAGV</sequence>
<dbReference type="Proteomes" id="UP000636960">
    <property type="component" value="Unassembled WGS sequence"/>
</dbReference>
<dbReference type="RefSeq" id="WP_203782361.1">
    <property type="nucleotide sequence ID" value="NZ_BOMV01000039.1"/>
</dbReference>
<keyword evidence="1" id="KW-1133">Transmembrane helix</keyword>
<proteinExistence type="predicted"/>
<accession>A0A919JYX6</accession>
<evidence type="ECO:0000313" key="3">
    <source>
        <dbReference type="Proteomes" id="UP000636960"/>
    </source>
</evidence>